<dbReference type="AlphaFoldDB" id="A0A1H6QJ82"/>
<feature type="region of interest" description="Disordered" evidence="1">
    <location>
        <begin position="1"/>
        <end position="45"/>
    </location>
</feature>
<gene>
    <name evidence="2" type="ORF">SAMN05192539_1001145</name>
</gene>
<proteinExistence type="predicted"/>
<evidence type="ECO:0000256" key="1">
    <source>
        <dbReference type="SAM" id="MobiDB-lite"/>
    </source>
</evidence>
<name>A0A1H6QJ82_9BURK</name>
<accession>A0A1H6QJ82</accession>
<feature type="compositionally biased region" description="Basic and acidic residues" evidence="1">
    <location>
        <begin position="30"/>
        <end position="45"/>
    </location>
</feature>
<dbReference type="Proteomes" id="UP000198866">
    <property type="component" value="Unassembled WGS sequence"/>
</dbReference>
<evidence type="ECO:0000313" key="3">
    <source>
        <dbReference type="Proteomes" id="UP000198866"/>
    </source>
</evidence>
<sequence>MRLLSSLDAKFEQKPKPSRTASAFSLPQRALHERPTAQRKSPDVR</sequence>
<dbReference type="STRING" id="667676.SAMN05192539_1001145"/>
<keyword evidence="3" id="KW-1185">Reference proteome</keyword>
<dbReference type="EMBL" id="FNYE01000001">
    <property type="protein sequence ID" value="SEI39500.1"/>
    <property type="molecule type" value="Genomic_DNA"/>
</dbReference>
<reference evidence="3" key="1">
    <citation type="submission" date="2016-10" db="EMBL/GenBank/DDBJ databases">
        <authorList>
            <person name="Varghese N."/>
            <person name="Submissions S."/>
        </authorList>
    </citation>
    <scope>NUCLEOTIDE SEQUENCE [LARGE SCALE GENOMIC DNA]</scope>
    <source>
        <strain evidence="3">LMG 26031</strain>
    </source>
</reference>
<evidence type="ECO:0000313" key="2">
    <source>
        <dbReference type="EMBL" id="SEI39500.1"/>
    </source>
</evidence>
<protein>
    <submittedName>
        <fullName evidence="2">Uncharacterized protein</fullName>
    </submittedName>
</protein>
<organism evidence="2 3">
    <name type="scientific">Paraburkholderia diazotrophica</name>
    <dbReference type="NCBI Taxonomy" id="667676"/>
    <lineage>
        <taxon>Bacteria</taxon>
        <taxon>Pseudomonadati</taxon>
        <taxon>Pseudomonadota</taxon>
        <taxon>Betaproteobacteria</taxon>
        <taxon>Burkholderiales</taxon>
        <taxon>Burkholderiaceae</taxon>
        <taxon>Paraburkholderia</taxon>
    </lineage>
</organism>